<comment type="caution">
    <text evidence="1">The sequence shown here is derived from an EMBL/GenBank/DDBJ whole genome shotgun (WGS) entry which is preliminary data.</text>
</comment>
<dbReference type="Proteomes" id="UP001060085">
    <property type="component" value="Linkage Group LG04"/>
</dbReference>
<gene>
    <name evidence="1" type="ORF">M9H77_18746</name>
</gene>
<name>A0ACC0B8I2_CATRO</name>
<keyword evidence="2" id="KW-1185">Reference proteome</keyword>
<sequence>MVARCLQTKYYPRGYFFTTQLRHRVSYVWRTIWKRREFLLKDVRWRVGNGRNVHVWEDRLALYGIRRIHSAVSLSFWSSASRENGCGWFFIWPECNLEIFMEFENTIRGYILPEMWSFDGDRFLHIYGMPLCNQVTREVVLRNWEKKVVAVVGRPLKGIGGAEQAEFEAILHGFQLMQQVGLQEFMETD</sequence>
<organism evidence="1 2">
    <name type="scientific">Catharanthus roseus</name>
    <name type="common">Madagascar periwinkle</name>
    <name type="synonym">Vinca rosea</name>
    <dbReference type="NCBI Taxonomy" id="4058"/>
    <lineage>
        <taxon>Eukaryota</taxon>
        <taxon>Viridiplantae</taxon>
        <taxon>Streptophyta</taxon>
        <taxon>Embryophyta</taxon>
        <taxon>Tracheophyta</taxon>
        <taxon>Spermatophyta</taxon>
        <taxon>Magnoliopsida</taxon>
        <taxon>eudicotyledons</taxon>
        <taxon>Gunneridae</taxon>
        <taxon>Pentapetalae</taxon>
        <taxon>asterids</taxon>
        <taxon>lamiids</taxon>
        <taxon>Gentianales</taxon>
        <taxon>Apocynaceae</taxon>
        <taxon>Rauvolfioideae</taxon>
        <taxon>Vinceae</taxon>
        <taxon>Catharanthinae</taxon>
        <taxon>Catharanthus</taxon>
    </lineage>
</organism>
<dbReference type="EMBL" id="CM044704">
    <property type="protein sequence ID" value="KAI5668893.1"/>
    <property type="molecule type" value="Genomic_DNA"/>
</dbReference>
<reference evidence="2" key="1">
    <citation type="journal article" date="2023" name="Nat. Plants">
        <title>Single-cell RNA sequencing provides a high-resolution roadmap for understanding the multicellular compartmentation of specialized metabolism.</title>
        <authorList>
            <person name="Sun S."/>
            <person name="Shen X."/>
            <person name="Li Y."/>
            <person name="Li Y."/>
            <person name="Wang S."/>
            <person name="Li R."/>
            <person name="Zhang H."/>
            <person name="Shen G."/>
            <person name="Guo B."/>
            <person name="Wei J."/>
            <person name="Xu J."/>
            <person name="St-Pierre B."/>
            <person name="Chen S."/>
            <person name="Sun C."/>
        </authorList>
    </citation>
    <scope>NUCLEOTIDE SEQUENCE [LARGE SCALE GENOMIC DNA]</scope>
</reference>
<evidence type="ECO:0000313" key="1">
    <source>
        <dbReference type="EMBL" id="KAI5668893.1"/>
    </source>
</evidence>
<protein>
    <submittedName>
        <fullName evidence="1">Uncharacterized protein</fullName>
    </submittedName>
</protein>
<accession>A0ACC0B8I2</accession>
<evidence type="ECO:0000313" key="2">
    <source>
        <dbReference type="Proteomes" id="UP001060085"/>
    </source>
</evidence>
<proteinExistence type="predicted"/>